<dbReference type="FunFam" id="1.10.287.950:FF:000001">
    <property type="entry name" value="Methyl-accepting chemotaxis sensory transducer"/>
    <property type="match status" value="1"/>
</dbReference>
<dbReference type="PROSITE" id="PS50111">
    <property type="entry name" value="CHEMOTAXIS_TRANSDUC_2"/>
    <property type="match status" value="1"/>
</dbReference>
<dbReference type="PRINTS" id="PR00260">
    <property type="entry name" value="CHEMTRNSDUCR"/>
</dbReference>
<evidence type="ECO:0000256" key="1">
    <source>
        <dbReference type="ARBA" id="ARBA00004370"/>
    </source>
</evidence>
<keyword evidence="8" id="KW-1185">Reference proteome</keyword>
<dbReference type="RefSeq" id="WP_197162576.1">
    <property type="nucleotide sequence ID" value="NZ_JADZGI010000001.1"/>
</dbReference>
<comment type="subcellular location">
    <subcellularLocation>
        <location evidence="1">Membrane</location>
    </subcellularLocation>
</comment>
<keyword evidence="4" id="KW-0807">Transducer</keyword>
<dbReference type="SUPFAM" id="SSF58104">
    <property type="entry name" value="Methyl-accepting chemotaxis protein (MCP) signaling domain"/>
    <property type="match status" value="1"/>
</dbReference>
<dbReference type="EMBL" id="JADZGI010000001">
    <property type="protein sequence ID" value="MBH0112801.1"/>
    <property type="molecule type" value="Genomic_DNA"/>
</dbReference>
<evidence type="ECO:0000259" key="6">
    <source>
        <dbReference type="PROSITE" id="PS50111"/>
    </source>
</evidence>
<feature type="compositionally biased region" description="Acidic residues" evidence="5">
    <location>
        <begin position="527"/>
        <end position="536"/>
    </location>
</feature>
<dbReference type="InterPro" id="IPR051310">
    <property type="entry name" value="MCP_chemotaxis"/>
</dbReference>
<dbReference type="InterPro" id="IPR012292">
    <property type="entry name" value="Globin/Proto"/>
</dbReference>
<dbReference type="PANTHER" id="PTHR43531">
    <property type="entry name" value="PROTEIN ICFG"/>
    <property type="match status" value="1"/>
</dbReference>
<dbReference type="SMART" id="SM00283">
    <property type="entry name" value="MA"/>
    <property type="match status" value="1"/>
</dbReference>
<dbReference type="InterPro" id="IPR044398">
    <property type="entry name" value="Globin-sensor_dom"/>
</dbReference>
<dbReference type="AlphaFoldDB" id="A0A931HBA5"/>
<evidence type="ECO:0000256" key="3">
    <source>
        <dbReference type="ARBA" id="ARBA00029447"/>
    </source>
</evidence>
<dbReference type="InterPro" id="IPR039379">
    <property type="entry name" value="Protoglobin_sensor_dom"/>
</dbReference>
<keyword evidence="2" id="KW-0145">Chemotaxis</keyword>
<dbReference type="InterPro" id="IPR004090">
    <property type="entry name" value="Chemotax_Me-accpt_rcpt"/>
</dbReference>
<name>A0A931HBA5_9SPHN</name>
<feature type="domain" description="Methyl-accepting transducer" evidence="6">
    <location>
        <begin position="232"/>
        <end position="461"/>
    </location>
</feature>
<dbReference type="GO" id="GO:0016020">
    <property type="term" value="C:membrane"/>
    <property type="evidence" value="ECO:0007669"/>
    <property type="project" value="UniProtKB-SubCell"/>
</dbReference>
<dbReference type="PANTHER" id="PTHR43531:SF11">
    <property type="entry name" value="METHYL-ACCEPTING CHEMOTAXIS PROTEIN 3"/>
    <property type="match status" value="1"/>
</dbReference>
<organism evidence="7 8">
    <name type="scientific">Novosphingobium aureum</name>
    <dbReference type="NCBI Taxonomy" id="2792964"/>
    <lineage>
        <taxon>Bacteria</taxon>
        <taxon>Pseudomonadati</taxon>
        <taxon>Pseudomonadota</taxon>
        <taxon>Alphaproteobacteria</taxon>
        <taxon>Sphingomonadales</taxon>
        <taxon>Sphingomonadaceae</taxon>
        <taxon>Novosphingobium</taxon>
    </lineage>
</organism>
<accession>A0A931HBA5</accession>
<reference evidence="7" key="1">
    <citation type="submission" date="2020-11" db="EMBL/GenBank/DDBJ databases">
        <title>Novosphingobium aureum sp. nov., a marine bacterium isolated from sediment of a salt flat.</title>
        <authorList>
            <person name="Yoo Y."/>
            <person name="Kim J.-J."/>
        </authorList>
    </citation>
    <scope>NUCLEOTIDE SEQUENCE</scope>
    <source>
        <strain evidence="7">YJ-S2-02</strain>
    </source>
</reference>
<dbReference type="SUPFAM" id="SSF46458">
    <property type="entry name" value="Globin-like"/>
    <property type="match status" value="1"/>
</dbReference>
<dbReference type="InterPro" id="IPR004089">
    <property type="entry name" value="MCPsignal_dom"/>
</dbReference>
<comment type="caution">
    <text evidence="7">The sequence shown here is derived from an EMBL/GenBank/DDBJ whole genome shotgun (WGS) entry which is preliminary data.</text>
</comment>
<evidence type="ECO:0000313" key="7">
    <source>
        <dbReference type="EMBL" id="MBH0112801.1"/>
    </source>
</evidence>
<evidence type="ECO:0000256" key="2">
    <source>
        <dbReference type="ARBA" id="ARBA00022500"/>
    </source>
</evidence>
<feature type="region of interest" description="Disordered" evidence="5">
    <location>
        <begin position="277"/>
        <end position="301"/>
    </location>
</feature>
<evidence type="ECO:0000256" key="4">
    <source>
        <dbReference type="PROSITE-ProRule" id="PRU00284"/>
    </source>
</evidence>
<dbReference type="GO" id="GO:0019825">
    <property type="term" value="F:oxygen binding"/>
    <property type="evidence" value="ECO:0007669"/>
    <property type="project" value="InterPro"/>
</dbReference>
<evidence type="ECO:0000256" key="5">
    <source>
        <dbReference type="SAM" id="MobiDB-lite"/>
    </source>
</evidence>
<dbReference type="GO" id="GO:0006935">
    <property type="term" value="P:chemotaxis"/>
    <property type="evidence" value="ECO:0007669"/>
    <property type="project" value="UniProtKB-KW"/>
</dbReference>
<dbReference type="InterPro" id="IPR009050">
    <property type="entry name" value="Globin-like_sf"/>
</dbReference>
<feature type="region of interest" description="Disordered" evidence="5">
    <location>
        <begin position="485"/>
        <end position="536"/>
    </location>
</feature>
<feature type="compositionally biased region" description="Basic and acidic residues" evidence="5">
    <location>
        <begin position="287"/>
        <end position="298"/>
    </location>
</feature>
<dbReference type="Pfam" id="PF00015">
    <property type="entry name" value="MCPsignal"/>
    <property type="match status" value="1"/>
</dbReference>
<protein>
    <submittedName>
        <fullName evidence="7">Globin-coupled sensor protein</fullName>
    </submittedName>
</protein>
<proteinExistence type="inferred from homology"/>
<dbReference type="Gene3D" id="1.10.490.10">
    <property type="entry name" value="Globins"/>
    <property type="match status" value="1"/>
</dbReference>
<dbReference type="GO" id="GO:0007165">
    <property type="term" value="P:signal transduction"/>
    <property type="evidence" value="ECO:0007669"/>
    <property type="project" value="UniProtKB-KW"/>
</dbReference>
<gene>
    <name evidence="7" type="ORF">I5E68_07535</name>
</gene>
<dbReference type="GO" id="GO:0004888">
    <property type="term" value="F:transmembrane signaling receptor activity"/>
    <property type="evidence" value="ECO:0007669"/>
    <property type="project" value="InterPro"/>
</dbReference>
<feature type="compositionally biased region" description="Polar residues" evidence="5">
    <location>
        <begin position="277"/>
        <end position="286"/>
    </location>
</feature>
<dbReference type="GO" id="GO:0020037">
    <property type="term" value="F:heme binding"/>
    <property type="evidence" value="ECO:0007669"/>
    <property type="project" value="InterPro"/>
</dbReference>
<evidence type="ECO:0000313" key="8">
    <source>
        <dbReference type="Proteomes" id="UP000617634"/>
    </source>
</evidence>
<dbReference type="CDD" id="cd11386">
    <property type="entry name" value="MCP_signal"/>
    <property type="match status" value="1"/>
</dbReference>
<dbReference type="CDD" id="cd01068">
    <property type="entry name" value="globin_sensor"/>
    <property type="match status" value="1"/>
</dbReference>
<dbReference type="Gene3D" id="1.10.287.950">
    <property type="entry name" value="Methyl-accepting chemotaxis protein"/>
    <property type="match status" value="1"/>
</dbReference>
<dbReference type="Proteomes" id="UP000617634">
    <property type="component" value="Unassembled WGS sequence"/>
</dbReference>
<dbReference type="Pfam" id="PF11563">
    <property type="entry name" value="Protoglobin"/>
    <property type="match status" value="1"/>
</dbReference>
<sequence>MSQPASTSRQAIAPSSVIDDINGKLHSFSLDEDDFARFPAIARTITRWGPRILDKFYERVRADKVRSAFFASSQAMDHARAKQLEHWIDLFSGRVDATYLARAERIGQVHARIGLSPNFYIGAYASILAELVEREMTSSLAGALGRAKARKLGSLIKMALLDMELATSAYLKAQEHSREVTLSSLSQALETVSQGDLTTQLEELPKEFEQIQTDFSAMCDCISQAMGAVAASSEQIRVGASEIRAASDDLSQRTESQAAALEESAAALDQLTSGVQSSAQGASEVNRSVKEAESEAREGGQVVEEAVEAMDGIQKSAQEIGSFVNVIDSIAFQTNLLALNAGVEAARAGDAGKGFAVVANEVRALAQRSAEAAQNIKNLISGSEQQVQRGVSLVGRTGEVFRRIVEKVSGITGLAAQISELSQNQAGQLSQVNSAIGNMDRMTQQNAAMVEETTAAARNLATQAEDLARLVKMFKIDGAVGMPPAPAAPAPRAQVSSRPVSVSALPDPGRTPPRSVGALALKSDADAAPDGDWSEF</sequence>
<comment type="similarity">
    <text evidence="3">Belongs to the methyl-accepting chemotaxis (MCP) protein family.</text>
</comment>